<gene>
    <name evidence="2" type="ORF">PHYPA_019714</name>
</gene>
<dbReference type="AlphaFoldDB" id="A9SQN7"/>
<evidence type="ECO:0000256" key="1">
    <source>
        <dbReference type="SAM" id="Coils"/>
    </source>
</evidence>
<dbReference type="EMBL" id="ABEU02000015">
    <property type="protein sequence ID" value="PNR39436.1"/>
    <property type="molecule type" value="Genomic_DNA"/>
</dbReference>
<reference evidence="2 4" key="1">
    <citation type="journal article" date="2008" name="Science">
        <title>The Physcomitrella genome reveals evolutionary insights into the conquest of land by plants.</title>
        <authorList>
            <person name="Rensing S."/>
            <person name="Lang D."/>
            <person name="Zimmer A."/>
            <person name="Terry A."/>
            <person name="Salamov A."/>
            <person name="Shapiro H."/>
            <person name="Nishiyama T."/>
            <person name="Perroud P.-F."/>
            <person name="Lindquist E."/>
            <person name="Kamisugi Y."/>
            <person name="Tanahashi T."/>
            <person name="Sakakibara K."/>
            <person name="Fujita T."/>
            <person name="Oishi K."/>
            <person name="Shin-I T."/>
            <person name="Kuroki Y."/>
            <person name="Toyoda A."/>
            <person name="Suzuki Y."/>
            <person name="Hashimoto A."/>
            <person name="Yamaguchi K."/>
            <person name="Sugano A."/>
            <person name="Kohara Y."/>
            <person name="Fujiyama A."/>
            <person name="Anterola A."/>
            <person name="Aoki S."/>
            <person name="Ashton N."/>
            <person name="Barbazuk W.B."/>
            <person name="Barker E."/>
            <person name="Bennetzen J."/>
            <person name="Bezanilla M."/>
            <person name="Blankenship R."/>
            <person name="Cho S.H."/>
            <person name="Dutcher S."/>
            <person name="Estelle M."/>
            <person name="Fawcett J.A."/>
            <person name="Gundlach H."/>
            <person name="Hanada K."/>
            <person name="Heyl A."/>
            <person name="Hicks K.A."/>
            <person name="Hugh J."/>
            <person name="Lohr M."/>
            <person name="Mayer K."/>
            <person name="Melkozernov A."/>
            <person name="Murata T."/>
            <person name="Nelson D."/>
            <person name="Pils B."/>
            <person name="Prigge M."/>
            <person name="Reiss B."/>
            <person name="Renner T."/>
            <person name="Rombauts S."/>
            <person name="Rushton P."/>
            <person name="Sanderfoot A."/>
            <person name="Schween G."/>
            <person name="Shiu S.-H."/>
            <person name="Stueber K."/>
            <person name="Theodoulou F.L."/>
            <person name="Tu H."/>
            <person name="Van de Peer Y."/>
            <person name="Verrier P.J."/>
            <person name="Waters E."/>
            <person name="Wood A."/>
            <person name="Yang L."/>
            <person name="Cove D."/>
            <person name="Cuming A."/>
            <person name="Hasebe M."/>
            <person name="Lucas S."/>
            <person name="Mishler D.B."/>
            <person name="Reski R."/>
            <person name="Grigoriev I."/>
            <person name="Quatrano R.S."/>
            <person name="Boore J.L."/>
        </authorList>
    </citation>
    <scope>NUCLEOTIDE SEQUENCE [LARGE SCALE GENOMIC DNA]</scope>
    <source>
        <strain evidence="3 4">cv. Gransden 2004</strain>
    </source>
</reference>
<sequence>MFYGWEDFKRDFSGSEALDSSEPLVADPTETVSNLRKQIMSMAVDARLKDASIGKLQRDLESTTAALKSEQAKHAETMARNRELEKELEERILKERGLRKQLDDQGDKHNHEMTVMKTGYLNDIQRLVFALKTLEDAEERLVAQLGGLEAEFMEQNRFFNAESASLSQSLARKEQELSLAQAELELMRQSKLSLKELGTMDLAAQLSKCTHECDKMRLQTELLQGEVEKAKVEAATLQQELALAKLVNSWRSESKTIQEEKYRAPPQLCRSESLSLDTQRRTQHAVISV</sequence>
<dbReference type="HOGENOM" id="CLU_964402_0_0_1"/>
<keyword evidence="1" id="KW-0175">Coiled coil</keyword>
<feature type="coiled-coil region" evidence="1">
    <location>
        <begin position="53"/>
        <end position="105"/>
    </location>
</feature>
<evidence type="ECO:0000313" key="2">
    <source>
        <dbReference type="EMBL" id="PNR39436.1"/>
    </source>
</evidence>
<dbReference type="InParanoid" id="A9SQN7"/>
<name>A9SQN7_PHYPA</name>
<accession>A9SQN7</accession>
<dbReference type="Gramene" id="Pp3c15_13650V3.1">
    <property type="protein sequence ID" value="PAC:32929034.CDS.1"/>
    <property type="gene ID" value="Pp3c15_13650"/>
</dbReference>
<dbReference type="PaxDb" id="3218-PP1S104_200V6.1"/>
<dbReference type="EnsemblPlants" id="Pp3c15_13650V3.2">
    <property type="protein sequence ID" value="PAC:32929035.CDS.1"/>
    <property type="gene ID" value="Pp3c15_13650"/>
</dbReference>
<dbReference type="EnsemblPlants" id="Pp3c15_13650V3.1">
    <property type="protein sequence ID" value="PAC:32929034.CDS.1"/>
    <property type="gene ID" value="Pp3c15_13650"/>
</dbReference>
<keyword evidence="4" id="KW-1185">Reference proteome</keyword>
<feature type="coiled-coil region" evidence="1">
    <location>
        <begin position="131"/>
        <end position="190"/>
    </location>
</feature>
<evidence type="ECO:0000313" key="3">
    <source>
        <dbReference type="EnsemblPlants" id="PAC:32929034.CDS.1"/>
    </source>
</evidence>
<organism evidence="2">
    <name type="scientific">Physcomitrium patens</name>
    <name type="common">Spreading-leaved earth moss</name>
    <name type="synonym">Physcomitrella patens</name>
    <dbReference type="NCBI Taxonomy" id="3218"/>
    <lineage>
        <taxon>Eukaryota</taxon>
        <taxon>Viridiplantae</taxon>
        <taxon>Streptophyta</taxon>
        <taxon>Embryophyta</taxon>
        <taxon>Bryophyta</taxon>
        <taxon>Bryophytina</taxon>
        <taxon>Bryopsida</taxon>
        <taxon>Funariidae</taxon>
        <taxon>Funariales</taxon>
        <taxon>Funariaceae</taxon>
        <taxon>Physcomitrium</taxon>
    </lineage>
</organism>
<feature type="coiled-coil region" evidence="1">
    <location>
        <begin position="220"/>
        <end position="247"/>
    </location>
</feature>
<protein>
    <submittedName>
        <fullName evidence="2 3">Uncharacterized protein</fullName>
    </submittedName>
</protein>
<evidence type="ECO:0000313" key="4">
    <source>
        <dbReference type="Proteomes" id="UP000006727"/>
    </source>
</evidence>
<dbReference type="Gramene" id="Pp3c15_13650V3.2">
    <property type="protein sequence ID" value="PAC:32929035.CDS.1"/>
    <property type="gene ID" value="Pp3c15_13650"/>
</dbReference>
<reference evidence="2 4" key="2">
    <citation type="journal article" date="2018" name="Plant J.">
        <title>The Physcomitrella patens chromosome-scale assembly reveals moss genome structure and evolution.</title>
        <authorList>
            <person name="Lang D."/>
            <person name="Ullrich K.K."/>
            <person name="Murat F."/>
            <person name="Fuchs J."/>
            <person name="Jenkins J."/>
            <person name="Haas F.B."/>
            <person name="Piednoel M."/>
            <person name="Gundlach H."/>
            <person name="Van Bel M."/>
            <person name="Meyberg R."/>
            <person name="Vives C."/>
            <person name="Morata J."/>
            <person name="Symeonidi A."/>
            <person name="Hiss M."/>
            <person name="Muchero W."/>
            <person name="Kamisugi Y."/>
            <person name="Saleh O."/>
            <person name="Blanc G."/>
            <person name="Decker E.L."/>
            <person name="van Gessel N."/>
            <person name="Grimwood J."/>
            <person name="Hayes R.D."/>
            <person name="Graham S.W."/>
            <person name="Gunter L.E."/>
            <person name="McDaniel S.F."/>
            <person name="Hoernstein S.N.W."/>
            <person name="Larsson A."/>
            <person name="Li F.W."/>
            <person name="Perroud P.F."/>
            <person name="Phillips J."/>
            <person name="Ranjan P."/>
            <person name="Rokshar D.S."/>
            <person name="Rothfels C.J."/>
            <person name="Schneider L."/>
            <person name="Shu S."/>
            <person name="Stevenson D.W."/>
            <person name="Thummler F."/>
            <person name="Tillich M."/>
            <person name="Villarreal Aguilar J.C."/>
            <person name="Widiez T."/>
            <person name="Wong G.K."/>
            <person name="Wymore A."/>
            <person name="Zhang Y."/>
            <person name="Zimmer A.D."/>
            <person name="Quatrano R.S."/>
            <person name="Mayer K.F.X."/>
            <person name="Goodstein D."/>
            <person name="Casacuberta J.M."/>
            <person name="Vandepoele K."/>
            <person name="Reski R."/>
            <person name="Cuming A.C."/>
            <person name="Tuskan G.A."/>
            <person name="Maumus F."/>
            <person name="Salse J."/>
            <person name="Schmutz J."/>
            <person name="Rensing S.A."/>
        </authorList>
    </citation>
    <scope>NUCLEOTIDE SEQUENCE [LARGE SCALE GENOMIC DNA]</scope>
    <source>
        <strain evidence="3 4">cv. Gransden 2004</strain>
    </source>
</reference>
<proteinExistence type="predicted"/>
<dbReference type="Proteomes" id="UP000006727">
    <property type="component" value="Chromosome 15"/>
</dbReference>
<reference evidence="3" key="3">
    <citation type="submission" date="2020-12" db="UniProtKB">
        <authorList>
            <consortium name="EnsemblPlants"/>
        </authorList>
    </citation>
    <scope>IDENTIFICATION</scope>
</reference>